<proteinExistence type="predicted"/>
<dbReference type="AlphaFoldDB" id="A0A8J5CSB5"/>
<comment type="caution">
    <text evidence="2">The sequence shown here is derived from an EMBL/GenBank/DDBJ whole genome shotgun (WGS) entry which is preliminary data.</text>
</comment>
<evidence type="ECO:0000313" key="3">
    <source>
        <dbReference type="Proteomes" id="UP000770661"/>
    </source>
</evidence>
<accession>A0A8J5CSB5</accession>
<protein>
    <submittedName>
        <fullName evidence="2">Uncharacterized protein</fullName>
    </submittedName>
</protein>
<evidence type="ECO:0000256" key="1">
    <source>
        <dbReference type="SAM" id="MobiDB-lite"/>
    </source>
</evidence>
<organism evidence="2 3">
    <name type="scientific">Chionoecetes opilio</name>
    <name type="common">Atlantic snow crab</name>
    <name type="synonym">Cancer opilio</name>
    <dbReference type="NCBI Taxonomy" id="41210"/>
    <lineage>
        <taxon>Eukaryota</taxon>
        <taxon>Metazoa</taxon>
        <taxon>Ecdysozoa</taxon>
        <taxon>Arthropoda</taxon>
        <taxon>Crustacea</taxon>
        <taxon>Multicrustacea</taxon>
        <taxon>Malacostraca</taxon>
        <taxon>Eumalacostraca</taxon>
        <taxon>Eucarida</taxon>
        <taxon>Decapoda</taxon>
        <taxon>Pleocyemata</taxon>
        <taxon>Brachyura</taxon>
        <taxon>Eubrachyura</taxon>
        <taxon>Majoidea</taxon>
        <taxon>Majidae</taxon>
        <taxon>Chionoecetes</taxon>
    </lineage>
</organism>
<name>A0A8J5CSB5_CHIOP</name>
<dbReference type="EMBL" id="JACEEZ010012713">
    <property type="protein sequence ID" value="KAG0720529.1"/>
    <property type="molecule type" value="Genomic_DNA"/>
</dbReference>
<dbReference type="Proteomes" id="UP000770661">
    <property type="component" value="Unassembled WGS sequence"/>
</dbReference>
<feature type="region of interest" description="Disordered" evidence="1">
    <location>
        <begin position="90"/>
        <end position="115"/>
    </location>
</feature>
<reference evidence="2" key="1">
    <citation type="submission" date="2020-07" db="EMBL/GenBank/DDBJ databases">
        <title>The High-quality genome of the commercially important snow crab, Chionoecetes opilio.</title>
        <authorList>
            <person name="Jeong J.-H."/>
            <person name="Ryu S."/>
        </authorList>
    </citation>
    <scope>NUCLEOTIDE SEQUENCE</scope>
    <source>
        <strain evidence="2">MADBK_172401_WGS</strain>
        <tissue evidence="2">Digestive gland</tissue>
    </source>
</reference>
<feature type="region of interest" description="Disordered" evidence="1">
    <location>
        <begin position="135"/>
        <end position="174"/>
    </location>
</feature>
<keyword evidence="3" id="KW-1185">Reference proteome</keyword>
<gene>
    <name evidence="2" type="ORF">GWK47_048331</name>
</gene>
<evidence type="ECO:0000313" key="2">
    <source>
        <dbReference type="EMBL" id="KAG0720529.1"/>
    </source>
</evidence>
<dbReference type="OrthoDB" id="8120493at2759"/>
<sequence>MGGLECLRGGDGGLQHFMNHPYMTVARELQANFPLLERFTVIIYNKTSNLDSVNEARRELFSRRTGQWKRFPKSKKPFCSTHCAQSKPSWNFGQTRDQCEQKPPTPEGLDGTLESATKTWRPVWSNLPVDLRPARKWSSVAAKAPRAEDDAHARRRSGSAPNYAAANVNSLAEK</sequence>